<proteinExistence type="predicted"/>
<dbReference type="Proteomes" id="UP000005950">
    <property type="component" value="Unassembled WGS sequence"/>
</dbReference>
<dbReference type="EMBL" id="ACCF01000199">
    <property type="protein sequence ID" value="EEF66669.1"/>
    <property type="molecule type" value="Genomic_DNA"/>
</dbReference>
<dbReference type="STRING" id="545696.HOLDEFILI_03155"/>
<name>B9YBE8_9FIRM</name>
<evidence type="ECO:0000313" key="1">
    <source>
        <dbReference type="EMBL" id="EEF66669.1"/>
    </source>
</evidence>
<reference evidence="1 2" key="1">
    <citation type="submission" date="2008-12" db="EMBL/GenBank/DDBJ databases">
        <authorList>
            <person name="Fulton L."/>
            <person name="Clifton S."/>
            <person name="Fulton B."/>
            <person name="Xu J."/>
            <person name="Minx P."/>
            <person name="Pepin K.H."/>
            <person name="Johnson M."/>
            <person name="Bhonagiri V."/>
            <person name="Nash W.E."/>
            <person name="Mardis E.R."/>
            <person name="Wilson R.K."/>
        </authorList>
    </citation>
    <scope>NUCLEOTIDE SEQUENCE [LARGE SCALE GENOMIC DNA]</scope>
    <source>
        <strain evidence="1 2">DSM 12042</strain>
    </source>
</reference>
<gene>
    <name evidence="1" type="ORF">HOLDEFILI_03155</name>
</gene>
<sequence>MKTGESVMATSFFQMLNSGRTATERGRFTYNGNEKRLSFHGDEALSSPI</sequence>
<dbReference type="AlphaFoldDB" id="B9YBE8"/>
<evidence type="ECO:0000313" key="2">
    <source>
        <dbReference type="Proteomes" id="UP000005950"/>
    </source>
</evidence>
<accession>B9YBE8</accession>
<organism evidence="1 2">
    <name type="scientific">Holdemania filiformis DSM 12042</name>
    <dbReference type="NCBI Taxonomy" id="545696"/>
    <lineage>
        <taxon>Bacteria</taxon>
        <taxon>Bacillati</taxon>
        <taxon>Bacillota</taxon>
        <taxon>Erysipelotrichia</taxon>
        <taxon>Erysipelotrichales</taxon>
        <taxon>Erysipelotrichaceae</taxon>
        <taxon>Holdemania</taxon>
    </lineage>
</organism>
<protein>
    <submittedName>
        <fullName evidence="1">Uncharacterized protein</fullName>
    </submittedName>
</protein>
<reference evidence="1 2" key="2">
    <citation type="submission" date="2009-02" db="EMBL/GenBank/DDBJ databases">
        <title>Draft genome sequence of Holdemania filiformis DSM 12042.</title>
        <authorList>
            <person name="Sudarsanam P."/>
            <person name="Ley R."/>
            <person name="Guruge J."/>
            <person name="Turnbaugh P.J."/>
            <person name="Mahowald M."/>
            <person name="Liep D."/>
            <person name="Gordon J."/>
        </authorList>
    </citation>
    <scope>NUCLEOTIDE SEQUENCE [LARGE SCALE GENOMIC DNA]</scope>
    <source>
        <strain evidence="1 2">DSM 12042</strain>
    </source>
</reference>
<comment type="caution">
    <text evidence="1">The sequence shown here is derived from an EMBL/GenBank/DDBJ whole genome shotgun (WGS) entry which is preliminary data.</text>
</comment>
<dbReference type="HOGENOM" id="CLU_3136496_0_0_9"/>